<proteinExistence type="predicted"/>
<keyword evidence="1" id="KW-1133">Transmembrane helix</keyword>
<accession>A0A482IHU5</accession>
<reference evidence="2 3" key="1">
    <citation type="submission" date="2019-02" db="EMBL/GenBank/DDBJ databases">
        <authorList>
            <person name="He Y."/>
            <person name="Shi H."/>
            <person name="Li J."/>
            <person name="Sun Y."/>
        </authorList>
    </citation>
    <scope>NUCLEOTIDE SEQUENCE [LARGE SCALE GENOMIC DNA]</scope>
</reference>
<organism evidence="2 3">
    <name type="scientific">Stenotrophomonas phage YB07</name>
    <dbReference type="NCBI Taxonomy" id="2555548"/>
    <lineage>
        <taxon>Viruses</taxon>
        <taxon>Duplodnaviria</taxon>
        <taxon>Heunggongvirae</taxon>
        <taxon>Uroviricota</taxon>
        <taxon>Caudoviricetes</taxon>
        <taxon>Menderavirus</taxon>
        <taxon>Menderavirus IMESM1</taxon>
    </lineage>
</organism>
<dbReference type="GeneID" id="55614795"/>
<dbReference type="RefSeq" id="YP_009844471.1">
    <property type="nucleotide sequence ID" value="NC_048755.1"/>
</dbReference>
<keyword evidence="1" id="KW-0472">Membrane</keyword>
<evidence type="ECO:0000313" key="2">
    <source>
        <dbReference type="EMBL" id="QBP06321.1"/>
    </source>
</evidence>
<dbReference type="KEGG" id="vg:55614795"/>
<evidence type="ECO:0000313" key="3">
    <source>
        <dbReference type="Proteomes" id="UP000294655"/>
    </source>
</evidence>
<name>A0A482IHU5_9CAUD</name>
<sequence length="39" mass="4543">MKKLYAIADWFKGFRYGGALSGFGYLLEIILLKIEKNFK</sequence>
<dbReference type="Proteomes" id="UP000294655">
    <property type="component" value="Segment"/>
</dbReference>
<feature type="transmembrane region" description="Helical" evidence="1">
    <location>
        <begin position="13"/>
        <end position="32"/>
    </location>
</feature>
<evidence type="ECO:0000256" key="1">
    <source>
        <dbReference type="SAM" id="Phobius"/>
    </source>
</evidence>
<dbReference type="EMBL" id="MK580972">
    <property type="protein sequence ID" value="QBP06321.1"/>
    <property type="molecule type" value="Genomic_DNA"/>
</dbReference>
<protein>
    <submittedName>
        <fullName evidence="2">Uncharacterized protein</fullName>
    </submittedName>
</protein>
<keyword evidence="1" id="KW-0812">Transmembrane</keyword>